<dbReference type="Pfam" id="PF00753">
    <property type="entry name" value="Lactamase_B"/>
    <property type="match status" value="1"/>
</dbReference>
<sequence>MCPIPGAISNEDTHAAGSRSSDNSCFTCTRLNESTFLVIEDDKWDEEPYIYVKLYSSSVVLIDTGCGGAAKNEAAELTSLREYLETFPVPDNDNKPLNPGSERSYVVICTHCHFDHIGATEQFTDDESTIWASSYDKSFLDKENLPTTSLCRFMDMKTPEYTVGHWADDGQKVTFDGNDLKLVIYHTPGHTPDQIAIWDCEERVLFVGDTMYEWAHIIFPLEGDIRLYSETLGKLKTLVRDWNATTICNEDPGAANSPTRVKMACGHNTRAADAEELIDDVDLMLYRVMENLVEEKDRGDERGEPQISYSREDMKIKFFGPKKYFEGFRSDKDAMKSLRERQIKRN</sequence>
<evidence type="ECO:0000313" key="3">
    <source>
        <dbReference type="EMBL" id="KEY75229.1"/>
    </source>
</evidence>
<dbReference type="InterPro" id="IPR050855">
    <property type="entry name" value="NDM-1-like"/>
</dbReference>
<gene>
    <name evidence="3" type="ORF">S7711_07143</name>
</gene>
<evidence type="ECO:0000259" key="2">
    <source>
        <dbReference type="SMART" id="SM00849"/>
    </source>
</evidence>
<feature type="domain" description="Metallo-beta-lactamase" evidence="2">
    <location>
        <begin position="47"/>
        <end position="251"/>
    </location>
</feature>
<reference evidence="3 4" key="1">
    <citation type="journal article" date="2014" name="BMC Genomics">
        <title>Comparative genome sequencing reveals chemotype-specific gene clusters in the toxigenic black mold Stachybotrys.</title>
        <authorList>
            <person name="Semeiks J."/>
            <person name="Borek D."/>
            <person name="Otwinowski Z."/>
            <person name="Grishin N.V."/>
        </authorList>
    </citation>
    <scope>NUCLEOTIDE SEQUENCE [LARGE SCALE GENOMIC DNA]</scope>
    <source>
        <strain evidence="4">CBS 109288 / IBT 7711</strain>
    </source>
</reference>
<dbReference type="EMBL" id="KL647391">
    <property type="protein sequence ID" value="KEY75229.1"/>
    <property type="molecule type" value="Genomic_DNA"/>
</dbReference>
<dbReference type="SUPFAM" id="SSF56281">
    <property type="entry name" value="Metallo-hydrolase/oxidoreductase"/>
    <property type="match status" value="1"/>
</dbReference>
<dbReference type="HOGENOM" id="CLU_073674_0_0_1"/>
<dbReference type="Proteomes" id="UP000028045">
    <property type="component" value="Unassembled WGS sequence"/>
</dbReference>
<dbReference type="InterPro" id="IPR001279">
    <property type="entry name" value="Metallo-B-lactamas"/>
</dbReference>
<evidence type="ECO:0000313" key="4">
    <source>
        <dbReference type="Proteomes" id="UP000028045"/>
    </source>
</evidence>
<dbReference type="OrthoDB" id="3341310at2759"/>
<protein>
    <recommendedName>
        <fullName evidence="2">Metallo-beta-lactamase domain-containing protein</fullName>
    </recommendedName>
</protein>
<dbReference type="AlphaFoldDB" id="A0A084BCF0"/>
<dbReference type="CDD" id="cd06262">
    <property type="entry name" value="metallo-hydrolase-like_MBL-fold"/>
    <property type="match status" value="1"/>
</dbReference>
<organism evidence="3 4">
    <name type="scientific">Stachybotrys chartarum (strain CBS 109288 / IBT 7711)</name>
    <name type="common">Toxic black mold</name>
    <name type="synonym">Stilbospora chartarum</name>
    <dbReference type="NCBI Taxonomy" id="1280523"/>
    <lineage>
        <taxon>Eukaryota</taxon>
        <taxon>Fungi</taxon>
        <taxon>Dikarya</taxon>
        <taxon>Ascomycota</taxon>
        <taxon>Pezizomycotina</taxon>
        <taxon>Sordariomycetes</taxon>
        <taxon>Hypocreomycetidae</taxon>
        <taxon>Hypocreales</taxon>
        <taxon>Stachybotryaceae</taxon>
        <taxon>Stachybotrys</taxon>
    </lineage>
</organism>
<keyword evidence="4" id="KW-1185">Reference proteome</keyword>
<proteinExistence type="predicted"/>
<evidence type="ECO:0000256" key="1">
    <source>
        <dbReference type="SAM" id="MobiDB-lite"/>
    </source>
</evidence>
<accession>A0A084BCF0</accession>
<dbReference type="Gene3D" id="3.60.15.10">
    <property type="entry name" value="Ribonuclease Z/Hydroxyacylglutathione hydrolase-like"/>
    <property type="match status" value="1"/>
</dbReference>
<dbReference type="SMART" id="SM00849">
    <property type="entry name" value="Lactamase_B"/>
    <property type="match status" value="1"/>
</dbReference>
<feature type="region of interest" description="Disordered" evidence="1">
    <location>
        <begin position="1"/>
        <end position="23"/>
    </location>
</feature>
<name>A0A084BCF0_STACB</name>
<dbReference type="PANTHER" id="PTHR42951:SF4">
    <property type="entry name" value="ACYL-COENZYME A THIOESTERASE MBLAC2"/>
    <property type="match status" value="1"/>
</dbReference>
<dbReference type="PANTHER" id="PTHR42951">
    <property type="entry name" value="METALLO-BETA-LACTAMASE DOMAIN-CONTAINING"/>
    <property type="match status" value="1"/>
</dbReference>
<dbReference type="InterPro" id="IPR036866">
    <property type="entry name" value="RibonucZ/Hydroxyglut_hydro"/>
</dbReference>